<comment type="caution">
    <text evidence="1">The sequence shown here is derived from an EMBL/GenBank/DDBJ whole genome shotgun (WGS) entry which is preliminary data.</text>
</comment>
<keyword evidence="1" id="KW-0966">Cell projection</keyword>
<protein>
    <submittedName>
        <fullName evidence="1">Flagellar protein, putative</fullName>
    </submittedName>
</protein>
<dbReference type="AlphaFoldDB" id="A3K316"/>
<keyword evidence="1" id="KW-0282">Flagellum</keyword>
<keyword evidence="2" id="KW-1185">Reference proteome</keyword>
<keyword evidence="1" id="KW-0969">Cilium</keyword>
<dbReference type="SUPFAM" id="SSF158837">
    <property type="entry name" value="AGR C 984p-like"/>
    <property type="match status" value="2"/>
</dbReference>
<organism evidence="1 2">
    <name type="scientific">Sagittula stellata (strain ATCC 700073 / DSM 11524 / E-37)</name>
    <dbReference type="NCBI Taxonomy" id="388399"/>
    <lineage>
        <taxon>Bacteria</taxon>
        <taxon>Pseudomonadati</taxon>
        <taxon>Pseudomonadota</taxon>
        <taxon>Alphaproteobacteria</taxon>
        <taxon>Rhodobacterales</taxon>
        <taxon>Roseobacteraceae</taxon>
        <taxon>Sagittula</taxon>
    </lineage>
</organism>
<dbReference type="Proteomes" id="UP000005713">
    <property type="component" value="Unassembled WGS sequence"/>
</dbReference>
<dbReference type="RefSeq" id="WP_005858554.1">
    <property type="nucleotide sequence ID" value="NZ_AAYA01000005.1"/>
</dbReference>
<evidence type="ECO:0000313" key="1">
    <source>
        <dbReference type="EMBL" id="EBA08575.1"/>
    </source>
</evidence>
<proteinExistence type="predicted"/>
<name>A3K316_SAGS3</name>
<evidence type="ECO:0000313" key="2">
    <source>
        <dbReference type="Proteomes" id="UP000005713"/>
    </source>
</evidence>
<accession>A3K316</accession>
<sequence>MIPGSGLIGWQVLQTTMSKQRTAFNASAYLARDTEYFKEKIGGVTSGDDLVNDRRLLSVALAAFGLSDQIDSAYLIKRVLNEGAENDDALANKLKDGRYVALARAFSFEETTNFPFQEEGFAGDILASYDKRIRSDLADLLEEPEYANNPIAAETLEATVLDGLETTKTYFRETIGSVTSVDDLMKDNDLLKVALTAFGVEERTNSKTLLKRVFEEGATNPGALANVLGDKGLIAMTKAFGFDTEPTTAIRTEEFADKIIDNYQWQAFEDAVNEVNPTIGTALSFQRGAPALAGLSGSENTKWFNVLGDSTMREVFQTALGLPSSFSQIDIDKQVEMMKEKAASRFGITQFKDLEDEAIRNKVIYSYLLQSDVAANAGFGSQQIALTLLSSIQNQRT</sequence>
<reference evidence="1 2" key="1">
    <citation type="submission" date="2006-06" db="EMBL/GenBank/DDBJ databases">
        <authorList>
            <person name="Moran M.A."/>
            <person name="Ferriera S."/>
            <person name="Johnson J."/>
            <person name="Kravitz S."/>
            <person name="Beeson K."/>
            <person name="Sutton G."/>
            <person name="Rogers Y.-H."/>
            <person name="Friedman R."/>
            <person name="Frazier M."/>
            <person name="Venter J.C."/>
        </authorList>
    </citation>
    <scope>NUCLEOTIDE SEQUENCE [LARGE SCALE GENOMIC DNA]</scope>
    <source>
        <strain evidence="1 2">E-37</strain>
    </source>
</reference>
<dbReference type="InterPro" id="IPR010626">
    <property type="entry name" value="DUF1217"/>
</dbReference>
<gene>
    <name evidence="1" type="ORF">SSE37_17223</name>
</gene>
<dbReference type="eggNOG" id="ENOG502ZBJH">
    <property type="taxonomic scope" value="Bacteria"/>
</dbReference>
<dbReference type="Pfam" id="PF06748">
    <property type="entry name" value="DUF1217"/>
    <property type="match status" value="2"/>
</dbReference>
<dbReference type="InterPro" id="IPR023157">
    <property type="entry name" value="AGR-C-984p-like_sf"/>
</dbReference>
<dbReference type="EMBL" id="AAYA01000005">
    <property type="protein sequence ID" value="EBA08575.1"/>
    <property type="molecule type" value="Genomic_DNA"/>
</dbReference>
<dbReference type="Gene3D" id="1.10.3700.10">
    <property type="entry name" value="AGR C 984p-like"/>
    <property type="match status" value="2"/>
</dbReference>